<protein>
    <recommendedName>
        <fullName evidence="3">PARP catalytic domain-containing protein</fullName>
    </recommendedName>
</protein>
<keyword evidence="2" id="KW-0472">Membrane</keyword>
<dbReference type="Pfam" id="PF00644">
    <property type="entry name" value="PARP"/>
    <property type="match status" value="1"/>
</dbReference>
<keyword evidence="2" id="KW-1133">Transmembrane helix</keyword>
<keyword evidence="2" id="KW-0812">Transmembrane</keyword>
<evidence type="ECO:0000259" key="3">
    <source>
        <dbReference type="Pfam" id="PF00644"/>
    </source>
</evidence>
<evidence type="ECO:0000313" key="6">
    <source>
        <dbReference type="Proteomes" id="UP000663844"/>
    </source>
</evidence>
<dbReference type="SUPFAM" id="SSF56399">
    <property type="entry name" value="ADP-ribosylation"/>
    <property type="match status" value="1"/>
</dbReference>
<dbReference type="EMBL" id="CAJNOG010000055">
    <property type="protein sequence ID" value="CAF0856548.1"/>
    <property type="molecule type" value="Genomic_DNA"/>
</dbReference>
<dbReference type="EMBL" id="CAJOAZ010000566">
    <property type="protein sequence ID" value="CAF3675729.1"/>
    <property type="molecule type" value="Genomic_DNA"/>
</dbReference>
<feature type="domain" description="PARP catalytic" evidence="3">
    <location>
        <begin position="292"/>
        <end position="467"/>
    </location>
</feature>
<name>A0A818T278_9BILA</name>
<dbReference type="AlphaFoldDB" id="A0A818T278"/>
<evidence type="ECO:0000256" key="1">
    <source>
        <dbReference type="SAM" id="MobiDB-lite"/>
    </source>
</evidence>
<dbReference type="GO" id="GO:0003950">
    <property type="term" value="F:NAD+ poly-ADP-ribosyltransferase activity"/>
    <property type="evidence" value="ECO:0007669"/>
    <property type="project" value="InterPro"/>
</dbReference>
<dbReference type="Proteomes" id="UP000663844">
    <property type="component" value="Unassembled WGS sequence"/>
</dbReference>
<evidence type="ECO:0000256" key="2">
    <source>
        <dbReference type="SAM" id="Phobius"/>
    </source>
</evidence>
<reference evidence="5" key="1">
    <citation type="submission" date="2021-02" db="EMBL/GenBank/DDBJ databases">
        <authorList>
            <person name="Nowell W R."/>
        </authorList>
    </citation>
    <scope>NUCLEOTIDE SEQUENCE</scope>
</reference>
<comment type="caution">
    <text evidence="5">The sequence shown here is derived from an EMBL/GenBank/DDBJ whole genome shotgun (WGS) entry which is preliminary data.</text>
</comment>
<dbReference type="InterPro" id="IPR012317">
    <property type="entry name" value="Poly(ADP-ribose)pol_cat_dom"/>
</dbReference>
<feature type="transmembrane region" description="Helical" evidence="2">
    <location>
        <begin position="163"/>
        <end position="189"/>
    </location>
</feature>
<dbReference type="Gene3D" id="3.90.228.10">
    <property type="match status" value="1"/>
</dbReference>
<gene>
    <name evidence="4" type="ORF">JYZ213_LOCUS8194</name>
    <name evidence="5" type="ORF">OXD698_LOCUS10566</name>
</gene>
<evidence type="ECO:0000313" key="5">
    <source>
        <dbReference type="EMBL" id="CAF3675729.1"/>
    </source>
</evidence>
<proteinExistence type="predicted"/>
<dbReference type="Proteomes" id="UP000663845">
    <property type="component" value="Unassembled WGS sequence"/>
</dbReference>
<organism evidence="5 6">
    <name type="scientific">Adineta steineri</name>
    <dbReference type="NCBI Taxonomy" id="433720"/>
    <lineage>
        <taxon>Eukaryota</taxon>
        <taxon>Metazoa</taxon>
        <taxon>Spiralia</taxon>
        <taxon>Gnathifera</taxon>
        <taxon>Rotifera</taxon>
        <taxon>Eurotatoria</taxon>
        <taxon>Bdelloidea</taxon>
        <taxon>Adinetida</taxon>
        <taxon>Adinetidae</taxon>
        <taxon>Adineta</taxon>
    </lineage>
</organism>
<feature type="compositionally biased region" description="Basic and acidic residues" evidence="1">
    <location>
        <begin position="529"/>
        <end position="556"/>
    </location>
</feature>
<sequence length="563" mass="64335">MYPLLVGKISAQKLLDTSELPIQLSYTIAAPGSIDLPPNVTSSVVYPESYPQIVKMINNSLSNVSDNINVIIYEAKIVQSIEQVKWKKSIARSSSSYYLYVNATLQLPFECHSGSKCTDEIQTALEETPLTNLKLSTADGTFDTKVEKPTVQGLKPINPQANYIGLIVGIVLAVMSILVLAGVTTYFIIQKRKILKLNQQFQGDYNLPIKQKYLKKKHNYGGKVSSYELDETNPFHSPFARFVKTWVGPRKGSFEIETIEIVENRDKFNHFRQQIEIVESRQGQPIFRPQIDEESNPEERQKVLKRLDGLCEQVTHNRKVKIVRVWHGCNKQRLPQLLGEGFASLGQLDDGWFGKGMYFSSSAEYASRYCQQYENACLLMCYVLVLNPFPVIYDDAPEDVQEHKFRFYGRGNHRTYQCHYIPVAPVSGEESTMDFRPPLGGTDHANYDELVVFESANILPQIVVHLKTPGPLSPKIQPIPALIDAPIPSKRKDCSQNHPSFDQHRFIASPAKNQFEMNMINVSVGNRGANDDFDHRRQEDDDFDRRWQVDRRRQYDRDDDNDF</sequence>
<evidence type="ECO:0000313" key="4">
    <source>
        <dbReference type="EMBL" id="CAF0856548.1"/>
    </source>
</evidence>
<accession>A0A818T278</accession>
<feature type="region of interest" description="Disordered" evidence="1">
    <location>
        <begin position="526"/>
        <end position="563"/>
    </location>
</feature>